<dbReference type="SUPFAM" id="SSF53955">
    <property type="entry name" value="Lysozyme-like"/>
    <property type="match status" value="1"/>
</dbReference>
<organism evidence="4 5">
    <name type="scientific">Sphingobium subterraneum</name>
    <dbReference type="NCBI Taxonomy" id="627688"/>
    <lineage>
        <taxon>Bacteria</taxon>
        <taxon>Pseudomonadati</taxon>
        <taxon>Pseudomonadota</taxon>
        <taxon>Alphaproteobacteria</taxon>
        <taxon>Sphingomonadales</taxon>
        <taxon>Sphingomonadaceae</taxon>
        <taxon>Sphingobium</taxon>
    </lineage>
</organism>
<accession>A0A841J3T8</accession>
<evidence type="ECO:0000313" key="4">
    <source>
        <dbReference type="EMBL" id="MBB6125454.1"/>
    </source>
</evidence>
<proteinExistence type="inferred from homology"/>
<evidence type="ECO:0000256" key="1">
    <source>
        <dbReference type="ARBA" id="ARBA00007734"/>
    </source>
</evidence>
<dbReference type="RefSeq" id="WP_184081744.1">
    <property type="nucleotide sequence ID" value="NZ_JACIJP010000007.1"/>
</dbReference>
<dbReference type="EMBL" id="JACIJP010000007">
    <property type="protein sequence ID" value="MBB6125454.1"/>
    <property type="molecule type" value="Genomic_DNA"/>
</dbReference>
<feature type="domain" description="Transglycosylase SLT" evidence="3">
    <location>
        <begin position="87"/>
        <end position="175"/>
    </location>
</feature>
<name>A0A841J3T8_9SPHN</name>
<evidence type="ECO:0000259" key="3">
    <source>
        <dbReference type="Pfam" id="PF01464"/>
    </source>
</evidence>
<comment type="similarity">
    <text evidence="1">Belongs to the transglycosylase Slt family.</text>
</comment>
<dbReference type="CDD" id="cd00254">
    <property type="entry name" value="LT-like"/>
    <property type="match status" value="1"/>
</dbReference>
<dbReference type="InterPro" id="IPR023346">
    <property type="entry name" value="Lysozyme-like_dom_sf"/>
</dbReference>
<evidence type="ECO:0000313" key="5">
    <source>
        <dbReference type="Proteomes" id="UP000552700"/>
    </source>
</evidence>
<evidence type="ECO:0000256" key="2">
    <source>
        <dbReference type="ARBA" id="ARBA00009387"/>
    </source>
</evidence>
<dbReference type="Proteomes" id="UP000552700">
    <property type="component" value="Unassembled WGS sequence"/>
</dbReference>
<sequence>MAMQTHFELNGFGHHVGDLPTRNFAIPDWIQSRTRASITKSGIQLGFESDFRSWASDHCDGARYAAAWWLSRDVESRRTLYFDQVSAIACEFGLPTNLLDAVIAQESGYKSWAISTAGAMGIMQIMPGTARLLGLVNPFDPVSNMRAGARYLRQQFDRFGRVDLALAAYNAGPERRSLSAGYVPAIPETRNYVRTITTNWARLAQLGVGGSDATSRGEAAMVAVHASGYRRVELVRYDGLNAVNPM</sequence>
<gene>
    <name evidence="4" type="ORF">FHS92_003216</name>
</gene>
<dbReference type="PANTHER" id="PTHR37423:SF2">
    <property type="entry name" value="MEMBRANE-BOUND LYTIC MUREIN TRANSGLYCOSYLASE C"/>
    <property type="match status" value="1"/>
</dbReference>
<keyword evidence="5" id="KW-1185">Reference proteome</keyword>
<dbReference type="AlphaFoldDB" id="A0A841J3T8"/>
<protein>
    <recommendedName>
        <fullName evidence="3">Transglycosylase SLT domain-containing protein</fullName>
    </recommendedName>
</protein>
<dbReference type="PANTHER" id="PTHR37423">
    <property type="entry name" value="SOLUBLE LYTIC MUREIN TRANSGLYCOSYLASE-RELATED"/>
    <property type="match status" value="1"/>
</dbReference>
<comment type="caution">
    <text evidence="4">The sequence shown here is derived from an EMBL/GenBank/DDBJ whole genome shotgun (WGS) entry which is preliminary data.</text>
</comment>
<dbReference type="InterPro" id="IPR008258">
    <property type="entry name" value="Transglycosylase_SLT_dom_1"/>
</dbReference>
<dbReference type="Pfam" id="PF01464">
    <property type="entry name" value="SLT"/>
    <property type="match status" value="1"/>
</dbReference>
<dbReference type="Gene3D" id="1.10.530.10">
    <property type="match status" value="1"/>
</dbReference>
<comment type="similarity">
    <text evidence="2">Belongs to the virb1 family.</text>
</comment>
<reference evidence="4 5" key="1">
    <citation type="submission" date="2020-08" db="EMBL/GenBank/DDBJ databases">
        <title>Genomic Encyclopedia of Type Strains, Phase IV (KMG-IV): sequencing the most valuable type-strain genomes for metagenomic binning, comparative biology and taxonomic classification.</title>
        <authorList>
            <person name="Goeker M."/>
        </authorList>
    </citation>
    <scope>NUCLEOTIDE SEQUENCE [LARGE SCALE GENOMIC DNA]</scope>
    <source>
        <strain evidence="4 5">DSM 102255</strain>
    </source>
</reference>